<evidence type="ECO:0000259" key="11">
    <source>
        <dbReference type="Pfam" id="PF02366"/>
    </source>
</evidence>
<keyword evidence="10" id="KW-1003">Cell membrane</keyword>
<sequence length="414" mass="46527">MLSRLRDRPWTLALLIGAAAQLLFCYRLGAPSVLTFDEIHYVPAARTLWALAEPANTEHPLVAKELIGLGIRLFGDNPIGWRALSTLAGTATVLGVFAILWLLFGRARIAVLGAVFVLLNQTVYIQARIAMLEGFLGAFVTCAIAALLWAMRAPRGRVWPRLLLSGVLFGLAVGTKWVAAPYVALACLLILWTKWRDRDRYFPGVHAIAAVLVLGLASIATYFLTFLPAFFYRLDPMTLGELIPFQRYMYERQTQLLPPHPYQSDWWSWPLLVRPIWYFYEPDGGVQRGVLLIGNPVIWYGGLVAVAACLWAGLRRRSSAIGGAGLLWVASLAIWAAIPKSLGFFYYYHLSGIFLCVAIAAAFHAWPQSRRRYLDEIFLFAALFAFFHFWPILSAAPLDGPGAFNRWMWFDSWR</sequence>
<evidence type="ECO:0000256" key="4">
    <source>
        <dbReference type="ARBA" id="ARBA00022676"/>
    </source>
</evidence>
<feature type="transmembrane region" description="Helical" evidence="10">
    <location>
        <begin position="344"/>
        <end position="365"/>
    </location>
</feature>
<evidence type="ECO:0000259" key="12">
    <source>
        <dbReference type="Pfam" id="PF16192"/>
    </source>
</evidence>
<dbReference type="InterPro" id="IPR032421">
    <property type="entry name" value="PMT_4TMC"/>
</dbReference>
<proteinExistence type="inferred from homology"/>
<dbReference type="InterPro" id="IPR027005">
    <property type="entry name" value="PMT-like"/>
</dbReference>
<keyword evidence="7 10" id="KW-1133">Transmembrane helix</keyword>
<keyword evidence="14" id="KW-1185">Reference proteome</keyword>
<dbReference type="EC" id="2.4.1.-" evidence="10"/>
<feature type="transmembrane region" description="Helical" evidence="10">
    <location>
        <begin position="163"/>
        <end position="192"/>
    </location>
</feature>
<comment type="subcellular location">
    <subcellularLocation>
        <location evidence="10">Cell membrane</location>
    </subcellularLocation>
    <subcellularLocation>
        <location evidence="1">Endomembrane system</location>
        <topology evidence="1">Multi-pass membrane protein</topology>
    </subcellularLocation>
</comment>
<dbReference type="AlphaFoldDB" id="A0A4Q2IPW7"/>
<feature type="transmembrane region" description="Helical" evidence="10">
    <location>
        <begin position="204"/>
        <end position="232"/>
    </location>
</feature>
<comment type="function">
    <text evidence="10">Protein O-mannosyltransferase that catalyzes the transfer of a single mannose residue from a polyprenol phospho-mannosyl lipidic donor to the hydroxyl group of selected serine and threonine residues in acceptor proteins.</text>
</comment>
<comment type="pathway">
    <text evidence="2 10">Protein modification; protein glycosylation.</text>
</comment>
<evidence type="ECO:0000313" key="13">
    <source>
        <dbReference type="EMBL" id="RXZ31673.1"/>
    </source>
</evidence>
<dbReference type="UniPathway" id="UPA00378"/>
<name>A0A4Q2IPW7_9SPHN</name>
<reference evidence="13 14" key="1">
    <citation type="submission" date="2019-01" db="EMBL/GenBank/DDBJ databases">
        <title>Sphingomonas mucosissima sp. nov. and Sphingomonas desiccabilis sp. nov., from biological soil crusts in the Colorado Plateau, USA.</title>
        <authorList>
            <person name="Zhu D."/>
        </authorList>
    </citation>
    <scope>NUCLEOTIDE SEQUENCE [LARGE SCALE GENOMIC DNA]</scope>
    <source>
        <strain evidence="13 14">CP1D</strain>
    </source>
</reference>
<dbReference type="EMBL" id="SDPT01000002">
    <property type="protein sequence ID" value="RXZ31673.1"/>
    <property type="molecule type" value="Genomic_DNA"/>
</dbReference>
<feature type="transmembrane region" description="Helical" evidence="10">
    <location>
        <begin position="297"/>
        <end position="314"/>
    </location>
</feature>
<feature type="domain" description="ArnT-like N-terminal" evidence="11">
    <location>
        <begin position="79"/>
        <end position="230"/>
    </location>
</feature>
<evidence type="ECO:0000256" key="1">
    <source>
        <dbReference type="ARBA" id="ARBA00004127"/>
    </source>
</evidence>
<dbReference type="Pfam" id="PF16192">
    <property type="entry name" value="PMT_4TMC"/>
    <property type="match status" value="1"/>
</dbReference>
<feature type="transmembrane region" description="Helical" evidence="10">
    <location>
        <begin position="377"/>
        <end position="398"/>
    </location>
</feature>
<evidence type="ECO:0000256" key="9">
    <source>
        <dbReference type="ARBA" id="ARBA00093617"/>
    </source>
</evidence>
<dbReference type="PANTHER" id="PTHR10050">
    <property type="entry name" value="DOLICHYL-PHOSPHATE-MANNOSE--PROTEIN MANNOSYLTRANSFERASE"/>
    <property type="match status" value="1"/>
</dbReference>
<evidence type="ECO:0000256" key="7">
    <source>
        <dbReference type="ARBA" id="ARBA00022989"/>
    </source>
</evidence>
<dbReference type="GO" id="GO:0004169">
    <property type="term" value="F:dolichyl-phosphate-mannose-protein mannosyltransferase activity"/>
    <property type="evidence" value="ECO:0007669"/>
    <property type="project" value="UniProtKB-UniRule"/>
</dbReference>
<dbReference type="Pfam" id="PF02366">
    <property type="entry name" value="PMT"/>
    <property type="match status" value="1"/>
</dbReference>
<dbReference type="GO" id="GO:0012505">
    <property type="term" value="C:endomembrane system"/>
    <property type="evidence" value="ECO:0007669"/>
    <property type="project" value="UniProtKB-SubCell"/>
</dbReference>
<evidence type="ECO:0000256" key="10">
    <source>
        <dbReference type="RuleBase" id="RU367007"/>
    </source>
</evidence>
<evidence type="ECO:0000256" key="2">
    <source>
        <dbReference type="ARBA" id="ARBA00004922"/>
    </source>
</evidence>
<comment type="caution">
    <text evidence="13">The sequence shown here is derived from an EMBL/GenBank/DDBJ whole genome shotgun (WGS) entry which is preliminary data.</text>
</comment>
<evidence type="ECO:0000256" key="5">
    <source>
        <dbReference type="ARBA" id="ARBA00022679"/>
    </source>
</evidence>
<evidence type="ECO:0000256" key="6">
    <source>
        <dbReference type="ARBA" id="ARBA00022692"/>
    </source>
</evidence>
<feature type="transmembrane region" description="Helical" evidence="10">
    <location>
        <begin position="94"/>
        <end position="119"/>
    </location>
</feature>
<dbReference type="RefSeq" id="WP_129341907.1">
    <property type="nucleotide sequence ID" value="NZ_JACIDD010000002.1"/>
</dbReference>
<feature type="transmembrane region" description="Helical" evidence="10">
    <location>
        <begin position="321"/>
        <end position="338"/>
    </location>
</feature>
<keyword evidence="6 10" id="KW-0812">Transmembrane</keyword>
<accession>A0A4Q2IPW7</accession>
<evidence type="ECO:0000313" key="14">
    <source>
        <dbReference type="Proteomes" id="UP000292347"/>
    </source>
</evidence>
<keyword evidence="4 10" id="KW-0328">Glycosyltransferase</keyword>
<keyword evidence="5 10" id="KW-0808">Transferase</keyword>
<dbReference type="InterPro" id="IPR003342">
    <property type="entry name" value="ArnT-like_N"/>
</dbReference>
<dbReference type="OrthoDB" id="9776737at2"/>
<dbReference type="GO" id="GO:0005886">
    <property type="term" value="C:plasma membrane"/>
    <property type="evidence" value="ECO:0007669"/>
    <property type="project" value="UniProtKB-SubCell"/>
</dbReference>
<organism evidence="13 14">
    <name type="scientific">Sphingomonas desiccabilis</name>
    <dbReference type="NCBI Taxonomy" id="429134"/>
    <lineage>
        <taxon>Bacteria</taxon>
        <taxon>Pseudomonadati</taxon>
        <taxon>Pseudomonadota</taxon>
        <taxon>Alphaproteobacteria</taxon>
        <taxon>Sphingomonadales</taxon>
        <taxon>Sphingomonadaceae</taxon>
        <taxon>Sphingomonas</taxon>
    </lineage>
</organism>
<comment type="similarity">
    <text evidence="3 10">Belongs to the glycosyltransferase 39 family.</text>
</comment>
<evidence type="ECO:0000256" key="8">
    <source>
        <dbReference type="ARBA" id="ARBA00023136"/>
    </source>
</evidence>
<feature type="domain" description="Protein O-mannosyl-transferase C-terminal four TM" evidence="12">
    <location>
        <begin position="241"/>
        <end position="413"/>
    </location>
</feature>
<gene>
    <name evidence="13" type="ORF">EO081_10625</name>
</gene>
<feature type="transmembrane region" description="Helical" evidence="10">
    <location>
        <begin position="131"/>
        <end position="151"/>
    </location>
</feature>
<keyword evidence="8 10" id="KW-0472">Membrane</keyword>
<protein>
    <recommendedName>
        <fullName evidence="9 10">Polyprenol-phosphate-mannose--protein mannosyltransferase</fullName>
        <ecNumber evidence="10">2.4.1.-</ecNumber>
    </recommendedName>
</protein>
<evidence type="ECO:0000256" key="3">
    <source>
        <dbReference type="ARBA" id="ARBA00007222"/>
    </source>
</evidence>
<dbReference type="Proteomes" id="UP000292347">
    <property type="component" value="Unassembled WGS sequence"/>
</dbReference>